<name>G8C1S4_TETPH</name>
<dbReference type="PROSITE" id="PS50069">
    <property type="entry name" value="CULLIN_2"/>
    <property type="match status" value="1"/>
</dbReference>
<evidence type="ECO:0000256" key="1">
    <source>
        <dbReference type="PROSITE-ProRule" id="PRU00330"/>
    </source>
</evidence>
<dbReference type="Gene3D" id="3.30.230.130">
    <property type="entry name" value="Cullin, Chain C, Domain 2"/>
    <property type="match status" value="1"/>
</dbReference>
<dbReference type="InterPro" id="IPR036317">
    <property type="entry name" value="Cullin_homology_sf"/>
</dbReference>
<dbReference type="HOGENOM" id="CLU_353801_0_0_1"/>
<dbReference type="GeneID" id="11530669"/>
<dbReference type="InterPro" id="IPR059120">
    <property type="entry name" value="Cullin-like_AB"/>
</dbReference>
<evidence type="ECO:0000313" key="3">
    <source>
        <dbReference type="EMBL" id="CCE66102.1"/>
    </source>
</evidence>
<accession>G8C1S4</accession>
<dbReference type="RefSeq" id="XP_003688536.1">
    <property type="nucleotide sequence ID" value="XM_003688488.1"/>
</dbReference>
<dbReference type="Proteomes" id="UP000005666">
    <property type="component" value="Chromosome 15"/>
</dbReference>
<dbReference type="AlphaFoldDB" id="G8C1S4"/>
<dbReference type="eggNOG" id="KOG2166">
    <property type="taxonomic scope" value="Eukaryota"/>
</dbReference>
<protein>
    <recommendedName>
        <fullName evidence="2">Cullin family profile domain-containing protein</fullName>
    </recommendedName>
</protein>
<dbReference type="InterPro" id="IPR016158">
    <property type="entry name" value="Cullin_homology"/>
</dbReference>
<organism evidence="3 4">
    <name type="scientific">Tetrapisispora phaffii (strain ATCC 24235 / CBS 4417 / NBRC 1672 / NRRL Y-8282 / UCD 70-5)</name>
    <name type="common">Yeast</name>
    <name type="synonym">Fabospora phaffii</name>
    <dbReference type="NCBI Taxonomy" id="1071381"/>
    <lineage>
        <taxon>Eukaryota</taxon>
        <taxon>Fungi</taxon>
        <taxon>Dikarya</taxon>
        <taxon>Ascomycota</taxon>
        <taxon>Saccharomycotina</taxon>
        <taxon>Saccharomycetes</taxon>
        <taxon>Saccharomycetales</taxon>
        <taxon>Saccharomycetaceae</taxon>
        <taxon>Tetrapisispora</taxon>
    </lineage>
</organism>
<evidence type="ECO:0000313" key="4">
    <source>
        <dbReference type="Proteomes" id="UP000005666"/>
    </source>
</evidence>
<dbReference type="KEGG" id="tpf:TPHA_0O01340"/>
<dbReference type="OrthoDB" id="27073at2759"/>
<reference evidence="3 4" key="1">
    <citation type="journal article" date="2011" name="Proc. Natl. Acad. Sci. U.S.A.">
        <title>Evolutionary erosion of yeast sex chromosomes by mating-type switching accidents.</title>
        <authorList>
            <person name="Gordon J.L."/>
            <person name="Armisen D."/>
            <person name="Proux-Wera E."/>
            <person name="Oheigeartaigh S.S."/>
            <person name="Byrne K.P."/>
            <person name="Wolfe K.H."/>
        </authorList>
    </citation>
    <scope>NUCLEOTIDE SEQUENCE [LARGE SCALE GENOMIC DNA]</scope>
    <source>
        <strain evidence="4">ATCC 24235 / CBS 4417 / NBRC 1672 / NRRL Y-8282 / UCD 70-5</strain>
    </source>
</reference>
<dbReference type="STRING" id="1071381.G8C1S4"/>
<proteinExistence type="inferred from homology"/>
<dbReference type="Pfam" id="PF26557">
    <property type="entry name" value="Cullin_AB"/>
    <property type="match status" value="1"/>
</dbReference>
<feature type="domain" description="Cullin family profile" evidence="2">
    <location>
        <begin position="426"/>
        <end position="668"/>
    </location>
</feature>
<sequence length="794" mass="92792">MQSEDILVDLEQIDTSGSSNASNLTPLYGKNHIYENELTKLKNILRSSEHTMSPNTISSLLYRLCSFKLYEPLVIQIEKEKENEGEDLSESKRLKKLRLVKQHSVIQTVWTTVVNELKHYSSTITSSLDNMRNTIDDENLDSVYHNIIQIFKMLMDYYENVKDIIKFFHFNYPTVIQDEFPLQLDELEYYQNIALAPLFLEHGDKVRTGFTKWFLSANSAANFQYSKLQLEFMKYLYRSNPILQGEPFTECLNTCILSFANEIINDIQNNQDDSTNGLNIIITGLKKLVLICWPLGKDIIPIVTEFYIENTLLKEYTAASIIRRCVENCDIKDSGDQIIYKTILECFLDRDLEDLLKDEISYAFEDSLKYIFESVKNYSSIKYFIMAVKYINFISNSTIETEKVKFSSFSRIIRESIFNFLGGDIKVVEKYQKLISLRMKGLSTTHFQLASEDMDTLLCKIPYFLQFDKSFLLDHSNYLFRRIVMSGPRTLNDLSQNSFEHNLLKTYDEIYQHNDDATGFLNFSLDMRGACSMANEYMNLHGEEIDLALVPMVFAKKSVPKIFQNTNIDQDIIIPDRFKESWNTFSSFYKAKDKNEYKTLHQMYSLHHCEVETFYKLPNGENLTFQLTLYQTLILEKFNELDELTVNHIRITLNMTVDTVLIILQSFLNIHLIKASDKDTYILNNNYSPDLKKVKNSRLRIQLPKTTSSINQKDTHKLKTLKNREGNLSLWKLELIKAAIVRTVKTHPDRLQFDELIDIVNKQVHDYSVGEFKDALYKTVLDGAIRQEEHYYIY</sequence>
<dbReference type="EMBL" id="HE612870">
    <property type="protein sequence ID" value="CCE66102.1"/>
    <property type="molecule type" value="Genomic_DNA"/>
</dbReference>
<comment type="similarity">
    <text evidence="1">Belongs to the cullin family.</text>
</comment>
<keyword evidence="4" id="KW-1185">Reference proteome</keyword>
<dbReference type="SUPFAM" id="SSF75632">
    <property type="entry name" value="Cullin homology domain"/>
    <property type="match status" value="1"/>
</dbReference>
<evidence type="ECO:0000259" key="2">
    <source>
        <dbReference type="PROSITE" id="PS50069"/>
    </source>
</evidence>
<gene>
    <name evidence="3" type="primary">TPHA0O01340</name>
    <name evidence="3" type="ordered locus">TPHA_0O01340</name>
</gene>